<keyword evidence="1" id="KW-0732">Signal</keyword>
<dbReference type="EMBL" id="CP042912">
    <property type="protein sequence ID" value="QEG21238.1"/>
    <property type="molecule type" value="Genomic_DNA"/>
</dbReference>
<protein>
    <recommendedName>
        <fullName evidence="4">Nickel uptake substrate-specific transmembrane region</fullName>
    </recommendedName>
</protein>
<reference evidence="2 3" key="1">
    <citation type="submission" date="2019-08" db="EMBL/GenBank/DDBJ databases">
        <title>Deep-cultivation of Planctomycetes and their phenomic and genomic characterization uncovers novel biology.</title>
        <authorList>
            <person name="Wiegand S."/>
            <person name="Jogler M."/>
            <person name="Boedeker C."/>
            <person name="Pinto D."/>
            <person name="Vollmers J."/>
            <person name="Rivas-Marin E."/>
            <person name="Kohn T."/>
            <person name="Peeters S.H."/>
            <person name="Heuer A."/>
            <person name="Rast P."/>
            <person name="Oberbeckmann S."/>
            <person name="Bunk B."/>
            <person name="Jeske O."/>
            <person name="Meyerdierks A."/>
            <person name="Storesund J.E."/>
            <person name="Kallscheuer N."/>
            <person name="Luecker S."/>
            <person name="Lage O.M."/>
            <person name="Pohl T."/>
            <person name="Merkel B.J."/>
            <person name="Hornburger P."/>
            <person name="Mueller R.-W."/>
            <person name="Bruemmer F."/>
            <person name="Labrenz M."/>
            <person name="Spormann A.M."/>
            <person name="Op den Camp H."/>
            <person name="Overmann J."/>
            <person name="Amann R."/>
            <person name="Jetten M.S.M."/>
            <person name="Mascher T."/>
            <person name="Medema M.H."/>
            <person name="Devos D.P."/>
            <person name="Kaster A.-K."/>
            <person name="Ovreas L."/>
            <person name="Rohde M."/>
            <person name="Galperin M.Y."/>
            <person name="Jogler C."/>
        </authorList>
    </citation>
    <scope>NUCLEOTIDE SEQUENCE [LARGE SCALE GENOMIC DNA]</scope>
    <source>
        <strain evidence="2 3">FC18</strain>
    </source>
</reference>
<dbReference type="PROSITE" id="PS51257">
    <property type="entry name" value="PROKAR_LIPOPROTEIN"/>
    <property type="match status" value="1"/>
</dbReference>
<evidence type="ECO:0000313" key="2">
    <source>
        <dbReference type="EMBL" id="QEG21238.1"/>
    </source>
</evidence>
<feature type="signal peptide" evidence="1">
    <location>
        <begin position="1"/>
        <end position="23"/>
    </location>
</feature>
<dbReference type="Proteomes" id="UP000322214">
    <property type="component" value="Chromosome"/>
</dbReference>
<sequence length="143" mass="15158" precursor="true">MKRIGMNLNRLLLAFSMILMVSAVGCSESGPELVPTSGIVKIDGVPAQGIMVRFMPDVIDDSIKLPSSQGLTNAEGKFELRTTDNKVGAAEGPHRVSLFDTLEERVPQGQTAKPARLDSKFSSGAIEITVGDGEEIVIEATGS</sequence>
<gene>
    <name evidence="2" type="ORF">MFFC18_10930</name>
</gene>
<accession>A0A5B9P4A9</accession>
<dbReference type="AlphaFoldDB" id="A0A5B9P4A9"/>
<dbReference type="KEGG" id="mff:MFFC18_10930"/>
<evidence type="ECO:0000313" key="3">
    <source>
        <dbReference type="Proteomes" id="UP000322214"/>
    </source>
</evidence>
<evidence type="ECO:0008006" key="4">
    <source>
        <dbReference type="Google" id="ProtNLM"/>
    </source>
</evidence>
<name>A0A5B9P4A9_9BACT</name>
<organism evidence="2 3">
    <name type="scientific">Mariniblastus fucicola</name>
    <dbReference type="NCBI Taxonomy" id="980251"/>
    <lineage>
        <taxon>Bacteria</taxon>
        <taxon>Pseudomonadati</taxon>
        <taxon>Planctomycetota</taxon>
        <taxon>Planctomycetia</taxon>
        <taxon>Pirellulales</taxon>
        <taxon>Pirellulaceae</taxon>
        <taxon>Mariniblastus</taxon>
    </lineage>
</organism>
<evidence type="ECO:0000256" key="1">
    <source>
        <dbReference type="SAM" id="SignalP"/>
    </source>
</evidence>
<feature type="chain" id="PRO_5023138700" description="Nickel uptake substrate-specific transmembrane region" evidence="1">
    <location>
        <begin position="24"/>
        <end position="143"/>
    </location>
</feature>
<keyword evidence="3" id="KW-1185">Reference proteome</keyword>
<proteinExistence type="predicted"/>